<name>A0A6A6U155_9PEZI</name>
<accession>A0A6A6U155</accession>
<gene>
    <name evidence="2" type="ORF">BT63DRAFT_428310</name>
</gene>
<evidence type="ECO:0000313" key="3">
    <source>
        <dbReference type="Proteomes" id="UP000799302"/>
    </source>
</evidence>
<evidence type="ECO:0000256" key="1">
    <source>
        <dbReference type="SAM" id="MobiDB-lite"/>
    </source>
</evidence>
<feature type="non-terminal residue" evidence="2">
    <location>
        <position position="252"/>
    </location>
</feature>
<sequence length="252" mass="30004">MPRTDLTTWPNWPSCPPQTPYPSIAWLNHIYHNAPAPGPLHPPRIQPTLTNRPSPPLIVWNLPFDTLPAPHGRSMFMRHIERVYFTGREQFVGEEKVDVKQGNKVDVVRARYTTAKFHEWLQWGLERRRSKHGDQSPTRKARRDLSLFRWAPAYDIMECRTEAEARRAAHEKSLTWRARLLRERKSVEAKDRKEKEMKERKKEESKERKREYMRTKRAAVKEKKERKRFKARERYVAAKARREAATAFEAQN</sequence>
<dbReference type="AlphaFoldDB" id="A0A6A6U155"/>
<protein>
    <submittedName>
        <fullName evidence="2">Uncharacterized protein</fullName>
    </submittedName>
</protein>
<proteinExistence type="predicted"/>
<feature type="region of interest" description="Disordered" evidence="1">
    <location>
        <begin position="187"/>
        <end position="229"/>
    </location>
</feature>
<reference evidence="2" key="1">
    <citation type="journal article" date="2020" name="Stud. Mycol.">
        <title>101 Dothideomycetes genomes: a test case for predicting lifestyles and emergence of pathogens.</title>
        <authorList>
            <person name="Haridas S."/>
            <person name="Albert R."/>
            <person name="Binder M."/>
            <person name="Bloem J."/>
            <person name="Labutti K."/>
            <person name="Salamov A."/>
            <person name="Andreopoulos B."/>
            <person name="Baker S."/>
            <person name="Barry K."/>
            <person name="Bills G."/>
            <person name="Bluhm B."/>
            <person name="Cannon C."/>
            <person name="Castanera R."/>
            <person name="Culley D."/>
            <person name="Daum C."/>
            <person name="Ezra D."/>
            <person name="Gonzalez J."/>
            <person name="Henrissat B."/>
            <person name="Kuo A."/>
            <person name="Liang C."/>
            <person name="Lipzen A."/>
            <person name="Lutzoni F."/>
            <person name="Magnuson J."/>
            <person name="Mondo S."/>
            <person name="Nolan M."/>
            <person name="Ohm R."/>
            <person name="Pangilinan J."/>
            <person name="Park H.-J."/>
            <person name="Ramirez L."/>
            <person name="Alfaro M."/>
            <person name="Sun H."/>
            <person name="Tritt A."/>
            <person name="Yoshinaga Y."/>
            <person name="Zwiers L.-H."/>
            <person name="Turgeon B."/>
            <person name="Goodwin S."/>
            <person name="Spatafora J."/>
            <person name="Crous P."/>
            <person name="Grigoriev I."/>
        </authorList>
    </citation>
    <scope>NUCLEOTIDE SEQUENCE</scope>
    <source>
        <strain evidence="2">CBS 115976</strain>
    </source>
</reference>
<evidence type="ECO:0000313" key="2">
    <source>
        <dbReference type="EMBL" id="KAF2665341.1"/>
    </source>
</evidence>
<keyword evidence="3" id="KW-1185">Reference proteome</keyword>
<organism evidence="2 3">
    <name type="scientific">Microthyrium microscopicum</name>
    <dbReference type="NCBI Taxonomy" id="703497"/>
    <lineage>
        <taxon>Eukaryota</taxon>
        <taxon>Fungi</taxon>
        <taxon>Dikarya</taxon>
        <taxon>Ascomycota</taxon>
        <taxon>Pezizomycotina</taxon>
        <taxon>Dothideomycetes</taxon>
        <taxon>Dothideomycetes incertae sedis</taxon>
        <taxon>Microthyriales</taxon>
        <taxon>Microthyriaceae</taxon>
        <taxon>Microthyrium</taxon>
    </lineage>
</organism>
<dbReference type="EMBL" id="MU004240">
    <property type="protein sequence ID" value="KAF2665341.1"/>
    <property type="molecule type" value="Genomic_DNA"/>
</dbReference>
<dbReference type="Proteomes" id="UP000799302">
    <property type="component" value="Unassembled WGS sequence"/>
</dbReference>
<feature type="compositionally biased region" description="Basic and acidic residues" evidence="1">
    <location>
        <begin position="187"/>
        <end position="223"/>
    </location>
</feature>